<keyword evidence="1" id="KW-0812">Transmembrane</keyword>
<dbReference type="GeneID" id="27667632"/>
<protein>
    <submittedName>
        <fullName evidence="2">Uncharacterized protein</fullName>
    </submittedName>
</protein>
<keyword evidence="1" id="KW-0472">Membrane</keyword>
<dbReference type="VEuPathDB" id="FungiDB:SPSK_05613"/>
<accession>A0A0F2LXG0</accession>
<name>A0A0F2LXG0_SPOSC</name>
<evidence type="ECO:0000313" key="3">
    <source>
        <dbReference type="Proteomes" id="UP000033710"/>
    </source>
</evidence>
<proteinExistence type="predicted"/>
<reference evidence="2 3" key="2">
    <citation type="journal article" date="2015" name="Eukaryot. Cell">
        <title>Asexual propagation of a virulent clone complex in a human and feline outbreak of sporotrichosis.</title>
        <authorList>
            <person name="Teixeira Mde M."/>
            <person name="Rodrigues A.M."/>
            <person name="Tsui C.K."/>
            <person name="de Almeida L.G."/>
            <person name="Van Diepeningen A.D."/>
            <person name="van den Ende B.G."/>
            <person name="Fernandes G.F."/>
            <person name="Kano R."/>
            <person name="Hamelin R.C."/>
            <person name="Lopes-Bezerra L.M."/>
            <person name="Vasconcelos A.T."/>
            <person name="de Hoog S."/>
            <person name="de Camargo Z.P."/>
            <person name="Felipe M.S."/>
        </authorList>
    </citation>
    <scope>NUCLEOTIDE SEQUENCE [LARGE SCALE GENOMIC DNA]</scope>
    <source>
        <strain evidence="2 3">1099-18</strain>
    </source>
</reference>
<dbReference type="Proteomes" id="UP000033710">
    <property type="component" value="Unassembled WGS sequence"/>
</dbReference>
<organism evidence="2 3">
    <name type="scientific">Sporothrix schenckii 1099-18</name>
    <dbReference type="NCBI Taxonomy" id="1397361"/>
    <lineage>
        <taxon>Eukaryota</taxon>
        <taxon>Fungi</taxon>
        <taxon>Dikarya</taxon>
        <taxon>Ascomycota</taxon>
        <taxon>Pezizomycotina</taxon>
        <taxon>Sordariomycetes</taxon>
        <taxon>Sordariomycetidae</taxon>
        <taxon>Ophiostomatales</taxon>
        <taxon>Ophiostomataceae</taxon>
        <taxon>Sporothrix</taxon>
    </lineage>
</organism>
<dbReference type="RefSeq" id="XP_016583257.1">
    <property type="nucleotide sequence ID" value="XM_016732355.1"/>
</dbReference>
<feature type="transmembrane region" description="Helical" evidence="1">
    <location>
        <begin position="34"/>
        <end position="56"/>
    </location>
</feature>
<dbReference type="AlphaFoldDB" id="A0A0F2LXG0"/>
<evidence type="ECO:0000313" key="2">
    <source>
        <dbReference type="EMBL" id="KJR80581.1"/>
    </source>
</evidence>
<comment type="caution">
    <text evidence="2">The sequence shown here is derived from an EMBL/GenBank/DDBJ whole genome shotgun (WGS) entry which is preliminary data.</text>
</comment>
<sequence length="151" mass="16832">MRNDISAVKFDATGSDGPQNVDQTSVNSPVTSSFLGLSMALIGAVYLILLLCLVLLTHSLQECEIATQPLWPMDQRPVKKIASYKCFAPVFRFYYSQRVLPWNLGRNAVLADEPHSLNAGIVLCLRRIAYAVQHAFSLPAFLSYYSYGRMP</sequence>
<evidence type="ECO:0000256" key="1">
    <source>
        <dbReference type="SAM" id="Phobius"/>
    </source>
</evidence>
<dbReference type="KEGG" id="ssck:SPSK_05613"/>
<dbReference type="EMBL" id="AXCR01000012">
    <property type="protein sequence ID" value="KJR80581.1"/>
    <property type="molecule type" value="Genomic_DNA"/>
</dbReference>
<gene>
    <name evidence="2" type="ORF">SPSK_05613</name>
</gene>
<reference evidence="2 3" key="1">
    <citation type="journal article" date="2014" name="BMC Genomics">
        <title>Comparative genomics of the major fungal agents of human and animal Sporotrichosis: Sporothrix schenckii and Sporothrix brasiliensis.</title>
        <authorList>
            <person name="Teixeira M.M."/>
            <person name="de Almeida L.G."/>
            <person name="Kubitschek-Barreira P."/>
            <person name="Alves F.L."/>
            <person name="Kioshima E.S."/>
            <person name="Abadio A.K."/>
            <person name="Fernandes L."/>
            <person name="Derengowski L.S."/>
            <person name="Ferreira K.S."/>
            <person name="Souza R.C."/>
            <person name="Ruiz J.C."/>
            <person name="de Andrade N.C."/>
            <person name="Paes H.C."/>
            <person name="Nicola A.M."/>
            <person name="Albuquerque P."/>
            <person name="Gerber A.L."/>
            <person name="Martins V.P."/>
            <person name="Peconick L.D."/>
            <person name="Neto A.V."/>
            <person name="Chaucanez C.B."/>
            <person name="Silva P.A."/>
            <person name="Cunha O.L."/>
            <person name="de Oliveira F.F."/>
            <person name="dos Santos T.C."/>
            <person name="Barros A.L."/>
            <person name="Soares M.A."/>
            <person name="de Oliveira L.M."/>
            <person name="Marini M.M."/>
            <person name="Villalobos-Duno H."/>
            <person name="Cunha M.M."/>
            <person name="de Hoog S."/>
            <person name="da Silveira J.F."/>
            <person name="Henrissat B."/>
            <person name="Nino-Vega G.A."/>
            <person name="Cisalpino P.S."/>
            <person name="Mora-Montes H.M."/>
            <person name="Almeida S.R."/>
            <person name="Stajich J.E."/>
            <person name="Lopes-Bezerra L.M."/>
            <person name="Vasconcelos A.T."/>
            <person name="Felipe M.S."/>
        </authorList>
    </citation>
    <scope>NUCLEOTIDE SEQUENCE [LARGE SCALE GENOMIC DNA]</scope>
    <source>
        <strain evidence="2 3">1099-18</strain>
    </source>
</reference>
<keyword evidence="1" id="KW-1133">Transmembrane helix</keyword>